<dbReference type="Pfam" id="PF00293">
    <property type="entry name" value="NUDIX"/>
    <property type="match status" value="1"/>
</dbReference>
<evidence type="ECO:0000313" key="10">
    <source>
        <dbReference type="EMBL" id="SNS21629.1"/>
    </source>
</evidence>
<keyword evidence="7" id="KW-0464">Manganese</keyword>
<evidence type="ECO:0000256" key="6">
    <source>
        <dbReference type="ARBA" id="ARBA00022842"/>
    </source>
</evidence>
<dbReference type="PRINTS" id="PR00502">
    <property type="entry name" value="NUDIXFAMILY"/>
</dbReference>
<evidence type="ECO:0000256" key="3">
    <source>
        <dbReference type="ARBA" id="ARBA00005582"/>
    </source>
</evidence>
<dbReference type="SUPFAM" id="SSF55811">
    <property type="entry name" value="Nudix"/>
    <property type="match status" value="1"/>
</dbReference>
<dbReference type="EMBL" id="FZOH01000003">
    <property type="protein sequence ID" value="SNS21629.1"/>
    <property type="molecule type" value="Genomic_DNA"/>
</dbReference>
<dbReference type="GO" id="GO:0010945">
    <property type="term" value="F:coenzyme A diphosphatase activity"/>
    <property type="evidence" value="ECO:0007669"/>
    <property type="project" value="InterPro"/>
</dbReference>
<dbReference type="InterPro" id="IPR045121">
    <property type="entry name" value="CoAse"/>
</dbReference>
<dbReference type="CDD" id="cd03426">
    <property type="entry name" value="NUDIX_CoAse_Nudt7"/>
    <property type="match status" value="1"/>
</dbReference>
<dbReference type="InterPro" id="IPR020084">
    <property type="entry name" value="NUDIX_hydrolase_CS"/>
</dbReference>
<dbReference type="InterPro" id="IPR020476">
    <property type="entry name" value="Nudix_hydrolase"/>
</dbReference>
<sequence length="166" mass="17782">MTGPPERPALLLTRRAAGLRAHAGQWALPGGRLDDGETPVEGALRELAEEVGLHRGPGDVLGLLDDYVTRSGYVMTPVVVWAGEVGDLSPAEAEVAAVHRVPLADLDVDPVLVTIPESDAPVIRLPLLGGWLHAPTAAVVYQFCQVACRGRHTRVAHLEQPVFAWR</sequence>
<accession>A0A239CNW0</accession>
<gene>
    <name evidence="10" type="ORF">SAMN04488107_1734</name>
</gene>
<keyword evidence="11" id="KW-1185">Reference proteome</keyword>
<comment type="cofactor">
    <cofactor evidence="2">
        <name>Mg(2+)</name>
        <dbReference type="ChEBI" id="CHEBI:18420"/>
    </cofactor>
</comment>
<dbReference type="InterPro" id="IPR015797">
    <property type="entry name" value="NUDIX_hydrolase-like_dom_sf"/>
</dbReference>
<comment type="cofactor">
    <cofactor evidence="1">
        <name>Mn(2+)</name>
        <dbReference type="ChEBI" id="CHEBI:29035"/>
    </cofactor>
</comment>
<evidence type="ECO:0000256" key="8">
    <source>
        <dbReference type="RuleBase" id="RU003476"/>
    </source>
</evidence>
<dbReference type="Gene3D" id="3.90.79.10">
    <property type="entry name" value="Nucleoside Triphosphate Pyrophosphohydrolase"/>
    <property type="match status" value="1"/>
</dbReference>
<evidence type="ECO:0000313" key="11">
    <source>
        <dbReference type="Proteomes" id="UP000198386"/>
    </source>
</evidence>
<evidence type="ECO:0000256" key="5">
    <source>
        <dbReference type="ARBA" id="ARBA00022801"/>
    </source>
</evidence>
<evidence type="ECO:0000256" key="4">
    <source>
        <dbReference type="ARBA" id="ARBA00022723"/>
    </source>
</evidence>
<dbReference type="PROSITE" id="PS51462">
    <property type="entry name" value="NUDIX"/>
    <property type="match status" value="1"/>
</dbReference>
<evidence type="ECO:0000256" key="2">
    <source>
        <dbReference type="ARBA" id="ARBA00001946"/>
    </source>
</evidence>
<name>A0A239CNW0_9ACTN</name>
<keyword evidence="6" id="KW-0460">Magnesium</keyword>
<evidence type="ECO:0000256" key="1">
    <source>
        <dbReference type="ARBA" id="ARBA00001936"/>
    </source>
</evidence>
<dbReference type="PROSITE" id="PS00893">
    <property type="entry name" value="NUDIX_BOX"/>
    <property type="match status" value="1"/>
</dbReference>
<dbReference type="Proteomes" id="UP000198386">
    <property type="component" value="Unassembled WGS sequence"/>
</dbReference>
<keyword evidence="4" id="KW-0479">Metal-binding</keyword>
<comment type="similarity">
    <text evidence="3 8">Belongs to the Nudix hydrolase family.</text>
</comment>
<organism evidence="10 11">
    <name type="scientific">Geodermatophilus saharensis</name>
    <dbReference type="NCBI Taxonomy" id="1137994"/>
    <lineage>
        <taxon>Bacteria</taxon>
        <taxon>Bacillati</taxon>
        <taxon>Actinomycetota</taxon>
        <taxon>Actinomycetes</taxon>
        <taxon>Geodermatophilales</taxon>
        <taxon>Geodermatophilaceae</taxon>
        <taxon>Geodermatophilus</taxon>
    </lineage>
</organism>
<evidence type="ECO:0000256" key="7">
    <source>
        <dbReference type="ARBA" id="ARBA00023211"/>
    </source>
</evidence>
<dbReference type="PANTHER" id="PTHR12992:SF11">
    <property type="entry name" value="MITOCHONDRIAL COENZYME A DIPHOSPHATASE NUDT8"/>
    <property type="match status" value="1"/>
</dbReference>
<dbReference type="GO" id="GO:0046872">
    <property type="term" value="F:metal ion binding"/>
    <property type="evidence" value="ECO:0007669"/>
    <property type="project" value="UniProtKB-KW"/>
</dbReference>
<reference evidence="11" key="1">
    <citation type="submission" date="2017-06" db="EMBL/GenBank/DDBJ databases">
        <authorList>
            <person name="Varghese N."/>
            <person name="Submissions S."/>
        </authorList>
    </citation>
    <scope>NUCLEOTIDE SEQUENCE [LARGE SCALE GENOMIC DNA]</scope>
    <source>
        <strain evidence="11">DSM 45423</strain>
    </source>
</reference>
<proteinExistence type="inferred from homology"/>
<feature type="domain" description="Nudix hydrolase" evidence="9">
    <location>
        <begin position="1"/>
        <end position="127"/>
    </location>
</feature>
<dbReference type="InterPro" id="IPR000086">
    <property type="entry name" value="NUDIX_hydrolase_dom"/>
</dbReference>
<keyword evidence="5 8" id="KW-0378">Hydrolase</keyword>
<dbReference type="AlphaFoldDB" id="A0A239CNW0"/>
<dbReference type="PANTHER" id="PTHR12992">
    <property type="entry name" value="NUDIX HYDROLASE"/>
    <property type="match status" value="1"/>
</dbReference>
<protein>
    <submittedName>
        <fullName evidence="10">ADP-ribose pyrophosphatase YjhB, NUDIX family</fullName>
    </submittedName>
</protein>
<evidence type="ECO:0000259" key="9">
    <source>
        <dbReference type="PROSITE" id="PS51462"/>
    </source>
</evidence>